<organism evidence="4 5">
    <name type="scientific">Kitasatospora arboriphila</name>
    <dbReference type="NCBI Taxonomy" id="258052"/>
    <lineage>
        <taxon>Bacteria</taxon>
        <taxon>Bacillati</taxon>
        <taxon>Actinomycetota</taxon>
        <taxon>Actinomycetes</taxon>
        <taxon>Kitasatosporales</taxon>
        <taxon>Streptomycetaceae</taxon>
        <taxon>Kitasatospora</taxon>
    </lineage>
</organism>
<dbReference type="PROSITE" id="PS51186">
    <property type="entry name" value="GNAT"/>
    <property type="match status" value="1"/>
</dbReference>
<keyword evidence="2" id="KW-0012">Acyltransferase</keyword>
<name>A0ABN1TR18_9ACTN</name>
<evidence type="ECO:0000313" key="4">
    <source>
        <dbReference type="EMBL" id="GAA1098716.1"/>
    </source>
</evidence>
<keyword evidence="5" id="KW-1185">Reference proteome</keyword>
<evidence type="ECO:0000313" key="5">
    <source>
        <dbReference type="Proteomes" id="UP001499987"/>
    </source>
</evidence>
<dbReference type="EMBL" id="BAAALD010000048">
    <property type="protein sequence ID" value="GAA1098716.1"/>
    <property type="molecule type" value="Genomic_DNA"/>
</dbReference>
<gene>
    <name evidence="4" type="ORF">GCM10009663_46910</name>
</gene>
<dbReference type="RefSeq" id="WP_344625628.1">
    <property type="nucleotide sequence ID" value="NZ_BAAALD010000048.1"/>
</dbReference>
<dbReference type="InterPro" id="IPR050832">
    <property type="entry name" value="Bact_Acetyltransf"/>
</dbReference>
<evidence type="ECO:0000256" key="2">
    <source>
        <dbReference type="ARBA" id="ARBA00023315"/>
    </source>
</evidence>
<evidence type="ECO:0000259" key="3">
    <source>
        <dbReference type="PROSITE" id="PS51186"/>
    </source>
</evidence>
<protein>
    <submittedName>
        <fullName evidence="4">GNAT family N-acetyltransferase</fullName>
    </submittedName>
</protein>
<evidence type="ECO:0000256" key="1">
    <source>
        <dbReference type="ARBA" id="ARBA00022679"/>
    </source>
</evidence>
<sequence>MNPSHSTPVGDDRAVRVTRVSDTQWQAVEDGVVAGTGDASLRPDGRLFVSIDAWHGAAFDRIADAMLADLPQPLHTLVDEADHDEASAWGRLGFTPARREWGHLVPTDPRVTGLGDVPCPDGVTILPAGSAEDGPLRALDRVVRDEVEATAGWRTMPAEILPRPAGDTVVDPSMYAVAQEGDRYVGLVRVTPRLRLPRIGLIAVRADRQRRGIGRALLAHALGALHEAGTAWVRAEVDESNAAATALLAGTGARREGSTLELVRR</sequence>
<dbReference type="InterPro" id="IPR000182">
    <property type="entry name" value="GNAT_dom"/>
</dbReference>
<dbReference type="PANTHER" id="PTHR43877">
    <property type="entry name" value="AMINOALKYLPHOSPHONATE N-ACETYLTRANSFERASE-RELATED-RELATED"/>
    <property type="match status" value="1"/>
</dbReference>
<dbReference type="Pfam" id="PF00583">
    <property type="entry name" value="Acetyltransf_1"/>
    <property type="match status" value="1"/>
</dbReference>
<dbReference type="Gene3D" id="3.40.630.30">
    <property type="match status" value="1"/>
</dbReference>
<accession>A0ABN1TR18</accession>
<comment type="caution">
    <text evidence="4">The sequence shown here is derived from an EMBL/GenBank/DDBJ whole genome shotgun (WGS) entry which is preliminary data.</text>
</comment>
<keyword evidence="1" id="KW-0808">Transferase</keyword>
<reference evidence="4 5" key="1">
    <citation type="journal article" date="2019" name="Int. J. Syst. Evol. Microbiol.">
        <title>The Global Catalogue of Microorganisms (GCM) 10K type strain sequencing project: providing services to taxonomists for standard genome sequencing and annotation.</title>
        <authorList>
            <consortium name="The Broad Institute Genomics Platform"/>
            <consortium name="The Broad Institute Genome Sequencing Center for Infectious Disease"/>
            <person name="Wu L."/>
            <person name="Ma J."/>
        </authorList>
    </citation>
    <scope>NUCLEOTIDE SEQUENCE [LARGE SCALE GENOMIC DNA]</scope>
    <source>
        <strain evidence="4 5">JCM 13002</strain>
    </source>
</reference>
<dbReference type="SUPFAM" id="SSF55729">
    <property type="entry name" value="Acyl-CoA N-acyltransferases (Nat)"/>
    <property type="match status" value="1"/>
</dbReference>
<dbReference type="CDD" id="cd04301">
    <property type="entry name" value="NAT_SF"/>
    <property type="match status" value="1"/>
</dbReference>
<dbReference type="InterPro" id="IPR016181">
    <property type="entry name" value="Acyl_CoA_acyltransferase"/>
</dbReference>
<feature type="domain" description="N-acetyltransferase" evidence="3">
    <location>
        <begin position="123"/>
        <end position="265"/>
    </location>
</feature>
<proteinExistence type="predicted"/>
<dbReference type="Proteomes" id="UP001499987">
    <property type="component" value="Unassembled WGS sequence"/>
</dbReference>